<feature type="region of interest" description="Disordered" evidence="1">
    <location>
        <begin position="1"/>
        <end position="27"/>
    </location>
</feature>
<keyword evidence="4" id="KW-1185">Reference proteome</keyword>
<dbReference type="SUPFAM" id="SSF56672">
    <property type="entry name" value="DNA/RNA polymerases"/>
    <property type="match status" value="1"/>
</dbReference>
<sequence>MLLRHQLDKAMSSPRSSTRERNRLRSELSQAYSEEEAYWKQKSRNNWLQSGDRNTKFFHSVTKTRRIRNNLASIMDDNGALHRGDKNIGSVAEQYFQKLFSSEAGNTELYEKVFDGFQERVSSEVNRDLTRPVTIPEIEEAVFAIGPHRAPGPDGFSGAFFHQFWGSIKQTIIKEIQLFFECGILDPIHNQTNICLIPKVSPPSSMTDFRPISLCNVSYKIISKILVGRLKRHLSGIISENQATFIPGRMITDNVIIAHEMYYALKSRKRQAKSYMALKTDMTKLMIGLNGVFWKLQ</sequence>
<dbReference type="InterPro" id="IPR052343">
    <property type="entry name" value="Retrotransposon-Effector_Assoc"/>
</dbReference>
<proteinExistence type="predicted"/>
<dbReference type="EMBL" id="CACVBM020001274">
    <property type="protein sequence ID" value="CAA7042887.1"/>
    <property type="molecule type" value="Genomic_DNA"/>
</dbReference>
<dbReference type="AlphaFoldDB" id="A0A6D2JU96"/>
<feature type="compositionally biased region" description="Basic and acidic residues" evidence="1">
    <location>
        <begin position="17"/>
        <end position="26"/>
    </location>
</feature>
<dbReference type="Proteomes" id="UP000467841">
    <property type="component" value="Unassembled WGS sequence"/>
</dbReference>
<feature type="domain" description="Reverse transcriptase" evidence="2">
    <location>
        <begin position="197"/>
        <end position="284"/>
    </location>
</feature>
<evidence type="ECO:0000313" key="4">
    <source>
        <dbReference type="Proteomes" id="UP000467841"/>
    </source>
</evidence>
<reference evidence="3" key="1">
    <citation type="submission" date="2020-01" db="EMBL/GenBank/DDBJ databases">
        <authorList>
            <person name="Mishra B."/>
        </authorList>
    </citation>
    <scope>NUCLEOTIDE SEQUENCE [LARGE SCALE GENOMIC DNA]</scope>
</reference>
<protein>
    <recommendedName>
        <fullName evidence="2">Reverse transcriptase domain-containing protein</fullName>
    </recommendedName>
</protein>
<dbReference type="Pfam" id="PF00078">
    <property type="entry name" value="RVT_1"/>
    <property type="match status" value="1"/>
</dbReference>
<evidence type="ECO:0000259" key="2">
    <source>
        <dbReference type="Pfam" id="PF00078"/>
    </source>
</evidence>
<dbReference type="PANTHER" id="PTHR46890">
    <property type="entry name" value="NON-LTR RETROLELEMENT REVERSE TRANSCRIPTASE-LIKE PROTEIN-RELATED"/>
    <property type="match status" value="1"/>
</dbReference>
<comment type="caution">
    <text evidence="3">The sequence shown here is derived from an EMBL/GenBank/DDBJ whole genome shotgun (WGS) entry which is preliminary data.</text>
</comment>
<dbReference type="PANTHER" id="PTHR46890:SF48">
    <property type="entry name" value="RNA-DIRECTED DNA POLYMERASE"/>
    <property type="match status" value="1"/>
</dbReference>
<dbReference type="InterPro" id="IPR043502">
    <property type="entry name" value="DNA/RNA_pol_sf"/>
</dbReference>
<gene>
    <name evidence="3" type="ORF">MERR_LOCUS30122</name>
</gene>
<dbReference type="InterPro" id="IPR000477">
    <property type="entry name" value="RT_dom"/>
</dbReference>
<evidence type="ECO:0000256" key="1">
    <source>
        <dbReference type="SAM" id="MobiDB-lite"/>
    </source>
</evidence>
<accession>A0A6D2JU96</accession>
<evidence type="ECO:0000313" key="3">
    <source>
        <dbReference type="EMBL" id="CAA7042887.1"/>
    </source>
</evidence>
<dbReference type="OrthoDB" id="1937198at2759"/>
<organism evidence="3 4">
    <name type="scientific">Microthlaspi erraticum</name>
    <dbReference type="NCBI Taxonomy" id="1685480"/>
    <lineage>
        <taxon>Eukaryota</taxon>
        <taxon>Viridiplantae</taxon>
        <taxon>Streptophyta</taxon>
        <taxon>Embryophyta</taxon>
        <taxon>Tracheophyta</taxon>
        <taxon>Spermatophyta</taxon>
        <taxon>Magnoliopsida</taxon>
        <taxon>eudicotyledons</taxon>
        <taxon>Gunneridae</taxon>
        <taxon>Pentapetalae</taxon>
        <taxon>rosids</taxon>
        <taxon>malvids</taxon>
        <taxon>Brassicales</taxon>
        <taxon>Brassicaceae</taxon>
        <taxon>Coluteocarpeae</taxon>
        <taxon>Microthlaspi</taxon>
    </lineage>
</organism>
<name>A0A6D2JU96_9BRAS</name>